<sequence length="63" mass="6864">MTTFYVPDMSCGHCKATITETLTNAGAEELAFDMEARTVDVLGLSPEVVIEKLDQIGFPAEQK</sequence>
<accession>A0ABQ3J493</accession>
<reference evidence="3" key="1">
    <citation type="journal article" date="2019" name="Int. J. Syst. Evol. Microbiol.">
        <title>The Global Catalogue of Microorganisms (GCM) 10K type strain sequencing project: providing services to taxonomists for standard genome sequencing and annotation.</title>
        <authorList>
            <consortium name="The Broad Institute Genomics Platform"/>
            <consortium name="The Broad Institute Genome Sequencing Center for Infectious Disease"/>
            <person name="Wu L."/>
            <person name="Ma J."/>
        </authorList>
    </citation>
    <scope>NUCLEOTIDE SEQUENCE [LARGE SCALE GENOMIC DNA]</scope>
    <source>
        <strain evidence="3">KCTC 42443</strain>
    </source>
</reference>
<dbReference type="PROSITE" id="PS50846">
    <property type="entry name" value="HMA_2"/>
    <property type="match status" value="1"/>
</dbReference>
<name>A0ABQ3J493_9RHOB</name>
<evidence type="ECO:0000313" key="3">
    <source>
        <dbReference type="Proteomes" id="UP000609802"/>
    </source>
</evidence>
<gene>
    <name evidence="2" type="ORF">GCM10016455_21170</name>
</gene>
<dbReference type="Proteomes" id="UP000609802">
    <property type="component" value="Unassembled WGS sequence"/>
</dbReference>
<dbReference type="InterPro" id="IPR036163">
    <property type="entry name" value="HMA_dom_sf"/>
</dbReference>
<evidence type="ECO:0000313" key="2">
    <source>
        <dbReference type="EMBL" id="GHF00066.1"/>
    </source>
</evidence>
<proteinExistence type="predicted"/>
<dbReference type="SUPFAM" id="SSF55008">
    <property type="entry name" value="HMA, heavy metal-associated domain"/>
    <property type="match status" value="1"/>
</dbReference>
<dbReference type="Gene3D" id="3.30.70.100">
    <property type="match status" value="1"/>
</dbReference>
<keyword evidence="3" id="KW-1185">Reference proteome</keyword>
<dbReference type="CDD" id="cd00371">
    <property type="entry name" value="HMA"/>
    <property type="match status" value="1"/>
</dbReference>
<evidence type="ECO:0000259" key="1">
    <source>
        <dbReference type="PROSITE" id="PS50846"/>
    </source>
</evidence>
<comment type="caution">
    <text evidence="2">The sequence shown here is derived from an EMBL/GenBank/DDBJ whole genome shotgun (WGS) entry which is preliminary data.</text>
</comment>
<protein>
    <submittedName>
        <fullName evidence="2">Heavy metal transport/detoxification protein</fullName>
    </submittedName>
</protein>
<feature type="domain" description="HMA" evidence="1">
    <location>
        <begin position="1"/>
        <end position="61"/>
    </location>
</feature>
<organism evidence="2 3">
    <name type="scientific">Aliiroseovarius zhejiangensis</name>
    <dbReference type="NCBI Taxonomy" id="1632025"/>
    <lineage>
        <taxon>Bacteria</taxon>
        <taxon>Pseudomonadati</taxon>
        <taxon>Pseudomonadota</taxon>
        <taxon>Alphaproteobacteria</taxon>
        <taxon>Rhodobacterales</taxon>
        <taxon>Paracoccaceae</taxon>
        <taxon>Aliiroseovarius</taxon>
    </lineage>
</organism>
<dbReference type="RefSeq" id="WP_191286491.1">
    <property type="nucleotide sequence ID" value="NZ_BNCH01000004.1"/>
</dbReference>
<dbReference type="EMBL" id="BNCH01000004">
    <property type="protein sequence ID" value="GHF00066.1"/>
    <property type="molecule type" value="Genomic_DNA"/>
</dbReference>
<dbReference type="Pfam" id="PF00403">
    <property type="entry name" value="HMA"/>
    <property type="match status" value="1"/>
</dbReference>
<dbReference type="InterPro" id="IPR006121">
    <property type="entry name" value="HMA_dom"/>
</dbReference>